<accession>A0A7L3UY56</accession>
<sequence length="576" mass="58823">SQPLFGSQPWGGSQSLLGSQPWGGGPSPCWGPTVPVPPPGNAAVLVAPPAAVLPLLLLAELGGEGAALPPGVLNVLAGPPGLPRALRDHPGIRAVTWIGAAEQDDLRCHLWGSPLRGPRLGGGPRGGRVVVIVLDSADLDSAAAAAATLPRGGCVLLAQDSVAAPLERRLRARLGRLRLGDPTDPRTEVGPLAPETPLPEELLWEAREEGAQVFQVPLPPLPGRGQRFYPPTLISGVAPTSRCLREPVPGPVLVLLPVRGPSEAVAVASALPHAAAAALWAQDITVALDTADRLPQGLVSLNSLDLLDPSTGGTDLDEALREFGCPPWEQPPEVEEPLSPSVTLDDPGDPELAQAVAAARGAAPGWGRLPGASRARVLRGAAAALPGGPGTPEDGDRSDTGGSLRGALLRWAERAERAGGTVQEMPGGRALLTRRPLGVLGVAWGWPRSLALELLLPALALGNAVVVVAPSGGAGAAQRLRKALVAAGLPAGALTVLPGASRCSGSRLARQRPDGLWLCGGDADCDWASAVSVPCVWGVPAGLLGAPGQDLPPGAERELELRCTRPRCLWLPGGAP</sequence>
<dbReference type="GO" id="GO:0016620">
    <property type="term" value="F:oxidoreductase activity, acting on the aldehyde or oxo group of donors, NAD or NADP as acceptor"/>
    <property type="evidence" value="ECO:0007669"/>
    <property type="project" value="InterPro"/>
</dbReference>
<dbReference type="PANTHER" id="PTHR11699">
    <property type="entry name" value="ALDEHYDE DEHYDROGENASE-RELATED"/>
    <property type="match status" value="1"/>
</dbReference>
<protein>
    <submittedName>
        <fullName evidence="3">A16A1 dehydrogenase</fullName>
    </submittedName>
</protein>
<feature type="compositionally biased region" description="Low complexity" evidence="1">
    <location>
        <begin position="1"/>
        <end position="20"/>
    </location>
</feature>
<feature type="region of interest" description="Disordered" evidence="1">
    <location>
        <begin position="1"/>
        <end position="31"/>
    </location>
</feature>
<dbReference type="EMBL" id="VZUF01131385">
    <property type="protein sequence ID" value="NXV56075.1"/>
    <property type="molecule type" value="Genomic_DNA"/>
</dbReference>
<evidence type="ECO:0000313" key="3">
    <source>
        <dbReference type="EMBL" id="NXV56075.1"/>
    </source>
</evidence>
<feature type="non-terminal residue" evidence="3">
    <location>
        <position position="1"/>
    </location>
</feature>
<comment type="caution">
    <text evidence="3">The sequence shown here is derived from an EMBL/GenBank/DDBJ whole genome shotgun (WGS) entry which is preliminary data.</text>
</comment>
<reference evidence="3 4" key="1">
    <citation type="submission" date="2019-09" db="EMBL/GenBank/DDBJ databases">
        <title>Bird 10,000 Genomes (B10K) Project - Family phase.</title>
        <authorList>
            <person name="Zhang G."/>
        </authorList>
    </citation>
    <scope>NUCLEOTIDE SEQUENCE [LARGE SCALE GENOMIC DNA]</scope>
    <source>
        <strain evidence="3">OUT-0049</strain>
        <tissue evidence="3">Muscle</tissue>
    </source>
</reference>
<dbReference type="SUPFAM" id="SSF53720">
    <property type="entry name" value="ALDH-like"/>
    <property type="match status" value="2"/>
</dbReference>
<dbReference type="InterPro" id="IPR016162">
    <property type="entry name" value="Ald_DH_N"/>
</dbReference>
<dbReference type="AlphaFoldDB" id="A0A7L3UY56"/>
<dbReference type="Gene3D" id="3.40.309.10">
    <property type="entry name" value="Aldehyde Dehydrogenase, Chain A, domain 2"/>
    <property type="match status" value="1"/>
</dbReference>
<dbReference type="Proteomes" id="UP000553862">
    <property type="component" value="Unassembled WGS sequence"/>
</dbReference>
<feature type="domain" description="Aldehyde dehydrogenase" evidence="2">
    <location>
        <begin position="40"/>
        <end position="308"/>
    </location>
</feature>
<evidence type="ECO:0000259" key="2">
    <source>
        <dbReference type="Pfam" id="PF00171"/>
    </source>
</evidence>
<dbReference type="InterPro" id="IPR016163">
    <property type="entry name" value="Ald_DH_C"/>
</dbReference>
<evidence type="ECO:0000313" key="4">
    <source>
        <dbReference type="Proteomes" id="UP000553862"/>
    </source>
</evidence>
<feature type="non-terminal residue" evidence="3">
    <location>
        <position position="576"/>
    </location>
</feature>
<feature type="domain" description="Aldehyde dehydrogenase" evidence="2">
    <location>
        <begin position="351"/>
        <end position="511"/>
    </location>
</feature>
<organism evidence="3 4">
    <name type="scientific">Molothrus ater</name>
    <name type="common">Brown-headed cowbird</name>
    <dbReference type="NCBI Taxonomy" id="84834"/>
    <lineage>
        <taxon>Eukaryota</taxon>
        <taxon>Metazoa</taxon>
        <taxon>Chordata</taxon>
        <taxon>Craniata</taxon>
        <taxon>Vertebrata</taxon>
        <taxon>Euteleostomi</taxon>
        <taxon>Archelosauria</taxon>
        <taxon>Archosauria</taxon>
        <taxon>Dinosauria</taxon>
        <taxon>Saurischia</taxon>
        <taxon>Theropoda</taxon>
        <taxon>Coelurosauria</taxon>
        <taxon>Aves</taxon>
        <taxon>Neognathae</taxon>
        <taxon>Neoaves</taxon>
        <taxon>Telluraves</taxon>
        <taxon>Australaves</taxon>
        <taxon>Passeriformes</taxon>
        <taxon>Passeroidea</taxon>
        <taxon>Icteridae</taxon>
        <taxon>Molothrus</taxon>
    </lineage>
</organism>
<gene>
    <name evidence="3" type="primary">Aldh16a1_0</name>
    <name evidence="3" type="ORF">MOLATE_R17058</name>
</gene>
<dbReference type="Pfam" id="PF00171">
    <property type="entry name" value="Aldedh"/>
    <property type="match status" value="2"/>
</dbReference>
<proteinExistence type="predicted"/>
<dbReference type="InterPro" id="IPR015590">
    <property type="entry name" value="Aldehyde_DH_dom"/>
</dbReference>
<keyword evidence="4" id="KW-1185">Reference proteome</keyword>
<dbReference type="InterPro" id="IPR016161">
    <property type="entry name" value="Ald_DH/histidinol_DH"/>
</dbReference>
<name>A0A7L3UY56_MOLAT</name>
<dbReference type="Gene3D" id="3.40.605.10">
    <property type="entry name" value="Aldehyde Dehydrogenase, Chain A, domain 1"/>
    <property type="match status" value="2"/>
</dbReference>
<evidence type="ECO:0000256" key="1">
    <source>
        <dbReference type="SAM" id="MobiDB-lite"/>
    </source>
</evidence>